<organism evidence="1 2">
    <name type="scientific">Desulfopila aestuarii DSM 18488</name>
    <dbReference type="NCBI Taxonomy" id="1121416"/>
    <lineage>
        <taxon>Bacteria</taxon>
        <taxon>Pseudomonadati</taxon>
        <taxon>Thermodesulfobacteriota</taxon>
        <taxon>Desulfobulbia</taxon>
        <taxon>Desulfobulbales</taxon>
        <taxon>Desulfocapsaceae</taxon>
        <taxon>Desulfopila</taxon>
    </lineage>
</organism>
<protein>
    <submittedName>
        <fullName evidence="1">Uncharacterized protein</fullName>
    </submittedName>
</protein>
<dbReference type="RefSeq" id="WP_234981173.1">
    <property type="nucleotide sequence ID" value="NZ_FRFE01000012.1"/>
</dbReference>
<accession>A0A1M7Y8L5</accession>
<dbReference type="Proteomes" id="UP000184603">
    <property type="component" value="Unassembled WGS sequence"/>
</dbReference>
<reference evidence="1 2" key="1">
    <citation type="submission" date="2016-12" db="EMBL/GenBank/DDBJ databases">
        <authorList>
            <person name="Song W.-J."/>
            <person name="Kurnit D.M."/>
        </authorList>
    </citation>
    <scope>NUCLEOTIDE SEQUENCE [LARGE SCALE GENOMIC DNA]</scope>
    <source>
        <strain evidence="1 2">DSM 18488</strain>
    </source>
</reference>
<dbReference type="EMBL" id="FRFE01000012">
    <property type="protein sequence ID" value="SHO48985.1"/>
    <property type="molecule type" value="Genomic_DNA"/>
</dbReference>
<evidence type="ECO:0000313" key="2">
    <source>
        <dbReference type="Proteomes" id="UP000184603"/>
    </source>
</evidence>
<gene>
    <name evidence="1" type="ORF">SAMN02745220_02586</name>
</gene>
<keyword evidence="2" id="KW-1185">Reference proteome</keyword>
<dbReference type="AlphaFoldDB" id="A0A1M7Y8L5"/>
<name>A0A1M7Y8L5_9BACT</name>
<sequence>MNRIVVLLLIAVNFFFIFQGSEAAEIDSVTPRKIQLENSLTEINRIFNARLAEGIEEANARQSDIEGMAPEEFCDEEQLYTELRKALFQSFMASWGLKGFELDKQLRELLADRSYALALNDSIYRDIDYLEGFSLKLKELSDVVNINGHLVGLDKLGHMFSEGWHYFAMTSDDNQSLLQAMAWGKEQETGKYGYATTGIFSFADLVANFHGWRFWNSVLGKNDDPLSGFFANLVASPYVSCNIQLVASIRYRKIVRAWESDKPFDLSGYLDGMWDEGNNCNSYADTTIEAKVTSRIRDVDPQYSCPAAPQYCEEARKRYGSYAKYLIHPSCLTVGVK</sequence>
<evidence type="ECO:0000313" key="1">
    <source>
        <dbReference type="EMBL" id="SHO48985.1"/>
    </source>
</evidence>
<proteinExistence type="predicted"/>